<evidence type="ECO:0000259" key="2">
    <source>
        <dbReference type="PROSITE" id="PS50102"/>
    </source>
</evidence>
<name>A0ABR2SXG8_9ROSI</name>
<comment type="caution">
    <text evidence="3">The sequence shown here is derived from an EMBL/GenBank/DDBJ whole genome shotgun (WGS) entry which is preliminary data.</text>
</comment>
<reference evidence="3 4" key="1">
    <citation type="journal article" date="2024" name="G3 (Bethesda)">
        <title>Genome assembly of Hibiscus sabdariffa L. provides insights into metabolisms of medicinal natural products.</title>
        <authorList>
            <person name="Kim T."/>
        </authorList>
    </citation>
    <scope>NUCLEOTIDE SEQUENCE [LARGE SCALE GENOMIC DNA]</scope>
    <source>
        <strain evidence="3">TK-2024</strain>
        <tissue evidence="3">Old leaves</tissue>
    </source>
</reference>
<keyword evidence="4" id="KW-1185">Reference proteome</keyword>
<organism evidence="3 4">
    <name type="scientific">Hibiscus sabdariffa</name>
    <name type="common">roselle</name>
    <dbReference type="NCBI Taxonomy" id="183260"/>
    <lineage>
        <taxon>Eukaryota</taxon>
        <taxon>Viridiplantae</taxon>
        <taxon>Streptophyta</taxon>
        <taxon>Embryophyta</taxon>
        <taxon>Tracheophyta</taxon>
        <taxon>Spermatophyta</taxon>
        <taxon>Magnoliopsida</taxon>
        <taxon>eudicotyledons</taxon>
        <taxon>Gunneridae</taxon>
        <taxon>Pentapetalae</taxon>
        <taxon>rosids</taxon>
        <taxon>malvids</taxon>
        <taxon>Malvales</taxon>
        <taxon>Malvaceae</taxon>
        <taxon>Malvoideae</taxon>
        <taxon>Hibiscus</taxon>
    </lineage>
</organism>
<accession>A0ABR2SXG8</accession>
<dbReference type="SMART" id="SM00360">
    <property type="entry name" value="RRM"/>
    <property type="match status" value="1"/>
</dbReference>
<dbReference type="Pfam" id="PF00076">
    <property type="entry name" value="RRM_1"/>
    <property type="match status" value="1"/>
</dbReference>
<dbReference type="Gene3D" id="3.30.70.330">
    <property type="match status" value="1"/>
</dbReference>
<dbReference type="PANTHER" id="PTHR36309:SF1">
    <property type="entry name" value="RNA-BINDING (RRM_RBD_RNP MOTIFS) FAMILY PROTEIN"/>
    <property type="match status" value="1"/>
</dbReference>
<dbReference type="EMBL" id="JBBPBN010000010">
    <property type="protein sequence ID" value="KAK9029940.1"/>
    <property type="molecule type" value="Genomic_DNA"/>
</dbReference>
<evidence type="ECO:0000313" key="3">
    <source>
        <dbReference type="EMBL" id="KAK9029940.1"/>
    </source>
</evidence>
<keyword evidence="1" id="KW-0694">RNA-binding</keyword>
<dbReference type="InterPro" id="IPR012677">
    <property type="entry name" value="Nucleotide-bd_a/b_plait_sf"/>
</dbReference>
<protein>
    <recommendedName>
        <fullName evidence="2">RRM domain-containing protein</fullName>
    </recommendedName>
</protein>
<dbReference type="PROSITE" id="PS50102">
    <property type="entry name" value="RRM"/>
    <property type="match status" value="1"/>
</dbReference>
<dbReference type="CDD" id="cd00590">
    <property type="entry name" value="RRM_SF"/>
    <property type="match status" value="1"/>
</dbReference>
<gene>
    <name evidence="3" type="ORF">V6N11_031379</name>
</gene>
<evidence type="ECO:0000256" key="1">
    <source>
        <dbReference type="PROSITE-ProRule" id="PRU00176"/>
    </source>
</evidence>
<sequence>MGSAEQVEYAAFKEKVRRTVFLDNLSPLVTESVVRTALDQYGTVKSVEFIPNYLEPRNMPRCALVEMEKEKQAEVVISTLSEFPFMMSGMPRPVRALAAVPEMFGDRPRQPGRQLKVHWLEPSDPNFEVANKLKQLVKKHATENAVMLKVNSNPSDSRCVIYCYFIVNELFVVALKHQLEKEEKLAKQQGETLKANYKKYEMIDSLMADGTVRRLARHYNLRISDDSGPSTFH</sequence>
<dbReference type="Proteomes" id="UP001396334">
    <property type="component" value="Unassembled WGS sequence"/>
</dbReference>
<dbReference type="SUPFAM" id="SSF54928">
    <property type="entry name" value="RNA-binding domain, RBD"/>
    <property type="match status" value="1"/>
</dbReference>
<feature type="domain" description="RRM" evidence="2">
    <location>
        <begin position="18"/>
        <end position="122"/>
    </location>
</feature>
<evidence type="ECO:0000313" key="4">
    <source>
        <dbReference type="Proteomes" id="UP001396334"/>
    </source>
</evidence>
<dbReference type="InterPro" id="IPR035979">
    <property type="entry name" value="RBD_domain_sf"/>
</dbReference>
<proteinExistence type="predicted"/>
<dbReference type="PANTHER" id="PTHR36309">
    <property type="entry name" value="RNA-BINDING (RRM/RBD/RNP MOTIFS) FAMILY PROTEIN"/>
    <property type="match status" value="1"/>
</dbReference>
<dbReference type="InterPro" id="IPR053316">
    <property type="entry name" value="Epigenetic_reg_gene_expr"/>
</dbReference>
<dbReference type="InterPro" id="IPR000504">
    <property type="entry name" value="RRM_dom"/>
</dbReference>